<dbReference type="PANTHER" id="PTHR33931:SF2">
    <property type="entry name" value="HOLIN-LIKE PROTEIN CIDA"/>
    <property type="match status" value="1"/>
</dbReference>
<dbReference type="EMBL" id="FMZA01000012">
    <property type="protein sequence ID" value="SDC64518.1"/>
    <property type="molecule type" value="Genomic_DNA"/>
</dbReference>
<keyword evidence="3 6" id="KW-0812">Transmembrane</keyword>
<keyword evidence="8" id="KW-1185">Reference proteome</keyword>
<feature type="transmembrane region" description="Helical" evidence="6">
    <location>
        <begin position="7"/>
        <end position="25"/>
    </location>
</feature>
<evidence type="ECO:0000256" key="5">
    <source>
        <dbReference type="ARBA" id="ARBA00023136"/>
    </source>
</evidence>
<dbReference type="STRING" id="1236220.SAMN04488112_11264"/>
<evidence type="ECO:0000256" key="1">
    <source>
        <dbReference type="ARBA" id="ARBA00004651"/>
    </source>
</evidence>
<evidence type="ECO:0000256" key="4">
    <source>
        <dbReference type="ARBA" id="ARBA00022989"/>
    </source>
</evidence>
<reference evidence="7 8" key="1">
    <citation type="submission" date="2016-10" db="EMBL/GenBank/DDBJ databases">
        <authorList>
            <person name="de Groot N.N."/>
        </authorList>
    </citation>
    <scope>NUCLEOTIDE SEQUENCE [LARGE SCALE GENOMIC DNA]</scope>
    <source>
        <strain evidence="7 8">DSM 45514</strain>
    </source>
</reference>
<dbReference type="GO" id="GO:0005886">
    <property type="term" value="C:plasma membrane"/>
    <property type="evidence" value="ECO:0007669"/>
    <property type="project" value="UniProtKB-SubCell"/>
</dbReference>
<keyword evidence="2" id="KW-1003">Cell membrane</keyword>
<feature type="transmembrane region" description="Helical" evidence="6">
    <location>
        <begin position="31"/>
        <end position="52"/>
    </location>
</feature>
<protein>
    <submittedName>
        <fullName evidence="7">Holin-like protein</fullName>
    </submittedName>
</protein>
<dbReference type="OrthoDB" id="3176438at2"/>
<proteinExistence type="predicted"/>
<accession>A0A1G6N9K1</accession>
<keyword evidence="4 6" id="KW-1133">Transmembrane helix</keyword>
<feature type="transmembrane region" description="Helical" evidence="6">
    <location>
        <begin position="64"/>
        <end position="85"/>
    </location>
</feature>
<comment type="subcellular location">
    <subcellularLocation>
        <location evidence="1">Cell membrane</location>
        <topology evidence="1">Multi-pass membrane protein</topology>
    </subcellularLocation>
</comment>
<dbReference type="PANTHER" id="PTHR33931">
    <property type="entry name" value="HOLIN-LIKE PROTEIN CIDA-RELATED"/>
    <property type="match status" value="1"/>
</dbReference>
<gene>
    <name evidence="7" type="ORF">SAMN04488112_11264</name>
</gene>
<sequence>MLMRHLRTGLQVGGLFAFYGVGIWIQRALNLVIPGSLIGMLLLFLLLLSGWVPDSFLEEGSNLLLGYLPLLFIPAVTGVVDYLPFVMNYGVPLAVIVLVNTLLVMASSAFVSQWLAKRKEVER</sequence>
<name>A0A1G6N9K1_9BACL</name>
<dbReference type="RefSeq" id="WP_091570495.1">
    <property type="nucleotide sequence ID" value="NZ_FMZA01000012.1"/>
</dbReference>
<evidence type="ECO:0000256" key="3">
    <source>
        <dbReference type="ARBA" id="ARBA00022692"/>
    </source>
</evidence>
<keyword evidence="5 6" id="KW-0472">Membrane</keyword>
<dbReference type="Proteomes" id="UP000199387">
    <property type="component" value="Unassembled WGS sequence"/>
</dbReference>
<dbReference type="AlphaFoldDB" id="A0A1G6N9K1"/>
<feature type="transmembrane region" description="Helical" evidence="6">
    <location>
        <begin position="91"/>
        <end position="116"/>
    </location>
</feature>
<evidence type="ECO:0000256" key="6">
    <source>
        <dbReference type="SAM" id="Phobius"/>
    </source>
</evidence>
<dbReference type="InterPro" id="IPR005538">
    <property type="entry name" value="LrgA/CidA"/>
</dbReference>
<evidence type="ECO:0000313" key="8">
    <source>
        <dbReference type="Proteomes" id="UP000199387"/>
    </source>
</evidence>
<evidence type="ECO:0000256" key="2">
    <source>
        <dbReference type="ARBA" id="ARBA00022475"/>
    </source>
</evidence>
<dbReference type="Pfam" id="PF03788">
    <property type="entry name" value="LrgA"/>
    <property type="match status" value="1"/>
</dbReference>
<organism evidence="7 8">
    <name type="scientific">Melghirimyces thermohalophilus</name>
    <dbReference type="NCBI Taxonomy" id="1236220"/>
    <lineage>
        <taxon>Bacteria</taxon>
        <taxon>Bacillati</taxon>
        <taxon>Bacillota</taxon>
        <taxon>Bacilli</taxon>
        <taxon>Bacillales</taxon>
        <taxon>Thermoactinomycetaceae</taxon>
        <taxon>Melghirimyces</taxon>
    </lineage>
</organism>
<evidence type="ECO:0000313" key="7">
    <source>
        <dbReference type="EMBL" id="SDC64518.1"/>
    </source>
</evidence>